<gene>
    <name evidence="4" type="ORF">HUJ06_011546</name>
</gene>
<dbReference type="Pfam" id="PF08263">
    <property type="entry name" value="LRRNT_2"/>
    <property type="match status" value="1"/>
</dbReference>
<accession>A0A822YNW9</accession>
<comment type="caution">
    <text evidence="4">The sequence shown here is derived from an EMBL/GenBank/DDBJ whole genome shotgun (WGS) entry which is preliminary data.</text>
</comment>
<keyword evidence="1" id="KW-0433">Leucine-rich repeat</keyword>
<keyword evidence="2" id="KW-0677">Repeat</keyword>
<protein>
    <recommendedName>
        <fullName evidence="3">Leucine-rich repeat-containing N-terminal plant-type domain-containing protein</fullName>
    </recommendedName>
</protein>
<evidence type="ECO:0000313" key="5">
    <source>
        <dbReference type="Proteomes" id="UP000607653"/>
    </source>
</evidence>
<dbReference type="Proteomes" id="UP000607653">
    <property type="component" value="Unassembled WGS sequence"/>
</dbReference>
<dbReference type="AlphaFoldDB" id="A0A822YNW9"/>
<sequence length="66" mass="7486">MCCMPHQKWAGLDTRFRGNYTSVSNQQWDGIVITQADFQALQASKREFVDPLGMLRSWNGSGFEAC</sequence>
<name>A0A822YNW9_NELNU</name>
<feature type="domain" description="Leucine-rich repeat-containing N-terminal plant-type" evidence="3">
    <location>
        <begin position="36"/>
        <end position="62"/>
    </location>
</feature>
<reference evidence="4 5" key="1">
    <citation type="journal article" date="2020" name="Mol. Biol. Evol.">
        <title>Distinct Expression and Methylation Patterns for Genes with Different Fates following a Single Whole-Genome Duplication in Flowering Plants.</title>
        <authorList>
            <person name="Shi T."/>
            <person name="Rahmani R.S."/>
            <person name="Gugger P.F."/>
            <person name="Wang M."/>
            <person name="Li H."/>
            <person name="Zhang Y."/>
            <person name="Li Z."/>
            <person name="Wang Q."/>
            <person name="Van de Peer Y."/>
            <person name="Marchal K."/>
            <person name="Chen J."/>
        </authorList>
    </citation>
    <scope>NUCLEOTIDE SEQUENCE [LARGE SCALE GENOMIC DNA]</scope>
    <source>
        <tissue evidence="4">Leaf</tissue>
    </source>
</reference>
<dbReference type="InterPro" id="IPR013210">
    <property type="entry name" value="LRR_N_plant-typ"/>
</dbReference>
<evidence type="ECO:0000259" key="3">
    <source>
        <dbReference type="Pfam" id="PF08263"/>
    </source>
</evidence>
<keyword evidence="5" id="KW-1185">Reference proteome</keyword>
<evidence type="ECO:0000256" key="1">
    <source>
        <dbReference type="ARBA" id="ARBA00022614"/>
    </source>
</evidence>
<evidence type="ECO:0000256" key="2">
    <source>
        <dbReference type="ARBA" id="ARBA00022737"/>
    </source>
</evidence>
<evidence type="ECO:0000313" key="4">
    <source>
        <dbReference type="EMBL" id="DAD32695.1"/>
    </source>
</evidence>
<dbReference type="EMBL" id="DUZY01000003">
    <property type="protein sequence ID" value="DAD32695.1"/>
    <property type="molecule type" value="Genomic_DNA"/>
</dbReference>
<proteinExistence type="predicted"/>
<organism evidence="4 5">
    <name type="scientific">Nelumbo nucifera</name>
    <name type="common">Sacred lotus</name>
    <dbReference type="NCBI Taxonomy" id="4432"/>
    <lineage>
        <taxon>Eukaryota</taxon>
        <taxon>Viridiplantae</taxon>
        <taxon>Streptophyta</taxon>
        <taxon>Embryophyta</taxon>
        <taxon>Tracheophyta</taxon>
        <taxon>Spermatophyta</taxon>
        <taxon>Magnoliopsida</taxon>
        <taxon>Proteales</taxon>
        <taxon>Nelumbonaceae</taxon>
        <taxon>Nelumbo</taxon>
    </lineage>
</organism>